<feature type="chain" id="PRO_5013051085" description="DUF6377 domain-containing protein" evidence="3">
    <location>
        <begin position="21"/>
        <end position="538"/>
    </location>
</feature>
<comment type="caution">
    <text evidence="5">The sequence shown here is derived from an EMBL/GenBank/DDBJ whole genome shotgun (WGS) entry which is preliminary data.</text>
</comment>
<dbReference type="InterPro" id="IPR045957">
    <property type="entry name" value="DUF6377"/>
</dbReference>
<evidence type="ECO:0000256" key="3">
    <source>
        <dbReference type="SAM" id="SignalP"/>
    </source>
</evidence>
<gene>
    <name evidence="5" type="ORF">B5F97_02420</name>
</gene>
<evidence type="ECO:0000313" key="6">
    <source>
        <dbReference type="Proteomes" id="UP000195386"/>
    </source>
</evidence>
<keyword evidence="1" id="KW-0175">Coiled coil</keyword>
<protein>
    <recommendedName>
        <fullName evidence="4">DUF6377 domain-containing protein</fullName>
    </recommendedName>
</protein>
<evidence type="ECO:0000313" key="5">
    <source>
        <dbReference type="EMBL" id="OUO02711.1"/>
    </source>
</evidence>
<keyword evidence="3" id="KW-0732">Signal</keyword>
<accession>A0A1Y3Z839</accession>
<dbReference type="Pfam" id="PF19904">
    <property type="entry name" value="DUF6377"/>
    <property type="match status" value="1"/>
</dbReference>
<feature type="domain" description="DUF6377" evidence="4">
    <location>
        <begin position="256"/>
        <end position="503"/>
    </location>
</feature>
<keyword evidence="2" id="KW-0812">Transmembrane</keyword>
<dbReference type="Proteomes" id="UP000195386">
    <property type="component" value="Unassembled WGS sequence"/>
</dbReference>
<dbReference type="EMBL" id="NFII01000002">
    <property type="protein sequence ID" value="OUO02711.1"/>
    <property type="molecule type" value="Genomic_DNA"/>
</dbReference>
<dbReference type="InterPro" id="IPR011990">
    <property type="entry name" value="TPR-like_helical_dom_sf"/>
</dbReference>
<keyword evidence="2" id="KW-1133">Transmembrane helix</keyword>
<dbReference type="AlphaFoldDB" id="A0A1Y3Z839"/>
<evidence type="ECO:0000256" key="2">
    <source>
        <dbReference type="SAM" id="Phobius"/>
    </source>
</evidence>
<dbReference type="Gene3D" id="1.25.40.10">
    <property type="entry name" value="Tetratricopeptide repeat domain"/>
    <property type="match status" value="1"/>
</dbReference>
<evidence type="ECO:0000259" key="4">
    <source>
        <dbReference type="Pfam" id="PF19904"/>
    </source>
</evidence>
<keyword evidence="2" id="KW-0472">Membrane</keyword>
<proteinExistence type="predicted"/>
<dbReference type="RefSeq" id="WP_087425507.1">
    <property type="nucleotide sequence ID" value="NZ_CAMMFP010000010.1"/>
</dbReference>
<reference evidence="6" key="1">
    <citation type="submission" date="2017-04" db="EMBL/GenBank/DDBJ databases">
        <title>Function of individual gut microbiota members based on whole genome sequencing of pure cultures obtained from chicken caecum.</title>
        <authorList>
            <person name="Medvecky M."/>
            <person name="Cejkova D."/>
            <person name="Polansky O."/>
            <person name="Karasova D."/>
            <person name="Kubasova T."/>
            <person name="Cizek A."/>
            <person name="Rychlik I."/>
        </authorList>
    </citation>
    <scope>NUCLEOTIDE SEQUENCE [LARGE SCALE GENOMIC DNA]</scope>
    <source>
        <strain evidence="6">An43</strain>
    </source>
</reference>
<organism evidence="5 6">
    <name type="scientific">Bacteroides clarus</name>
    <dbReference type="NCBI Taxonomy" id="626929"/>
    <lineage>
        <taxon>Bacteria</taxon>
        <taxon>Pseudomonadati</taxon>
        <taxon>Bacteroidota</taxon>
        <taxon>Bacteroidia</taxon>
        <taxon>Bacteroidales</taxon>
        <taxon>Bacteroidaceae</taxon>
        <taxon>Bacteroides</taxon>
    </lineage>
</organism>
<feature type="transmembrane region" description="Helical" evidence="2">
    <location>
        <begin position="328"/>
        <end position="349"/>
    </location>
</feature>
<evidence type="ECO:0000256" key="1">
    <source>
        <dbReference type="SAM" id="Coils"/>
    </source>
</evidence>
<name>A0A1Y3Z839_9BACE</name>
<dbReference type="SUPFAM" id="SSF48452">
    <property type="entry name" value="TPR-like"/>
    <property type="match status" value="1"/>
</dbReference>
<sequence>MFRYSAFIVFLLCFYSGLTAGDKTDDDILLLKLDKMIQQRETYQKKVEKDIAELRRTLDYVGDDRARFDILGDLFVKYRSFRVDTALIIAEERLELADGLGEEYVNQGLMNLADALNKVGKHENALGILDKVKRTEAVRKDTYFYYLYHTTYLSCYSDEMEVSKKQLFMRQIRAYKDTLVAISDPNTASYVTNKCGSLSLQGKWDEAIRILTGYYGRCTDDDPDKARVEYLLAELYLGKRDVQLAKHYLIRASITDITNAKKVYMSLQQLAILLFQEGDIERAYNYISCSLEDVNFGKARYRIVDIAEYLPIIKAANDSRVKADRDRVLFFLLVLSILVITLIIAFFVLRQKNRKLLRVKQSLAEQNQRLQEMTENLTRMNEEIKESNHIKEEYIGLLFNICSEYIYKQETERKSLLKIVNTGSMADISKMLHNQSSTTEDFKLFISKFDTIFLSIFPDFVESFNTLLKEDERILLKEGELLTPELRIYALIRLGIDDNSKIANFLHYSLQTVYNYRLKMRNKAIIPGKDLAVQVQKL</sequence>
<feature type="coiled-coil region" evidence="1">
    <location>
        <begin position="349"/>
        <end position="390"/>
    </location>
</feature>
<feature type="signal peptide" evidence="3">
    <location>
        <begin position="1"/>
        <end position="20"/>
    </location>
</feature>